<reference evidence="3" key="1">
    <citation type="journal article" date="2022" name="Microbiol. Resour. Announc.">
        <title>Draft Genome Sequence of a Methanogenic Archaeon from West Spitsbergen Permafrost.</title>
        <authorList>
            <person name="Trubitsyn V."/>
            <person name="Rivkina E."/>
            <person name="Shcherbakova V."/>
        </authorList>
    </citation>
    <scope>NUCLEOTIDE SEQUENCE [LARGE SCALE GENOMIC DNA]</scope>
    <source>
        <strain evidence="3">VT</strain>
    </source>
</reference>
<dbReference type="GO" id="GO:0010181">
    <property type="term" value="F:FMN binding"/>
    <property type="evidence" value="ECO:0007669"/>
    <property type="project" value="InterPro"/>
</dbReference>
<organism evidence="2 3">
    <name type="scientific">Methanobacterium spitsbergense</name>
    <dbReference type="NCBI Taxonomy" id="2874285"/>
    <lineage>
        <taxon>Archaea</taxon>
        <taxon>Methanobacteriati</taxon>
        <taxon>Methanobacteriota</taxon>
        <taxon>Methanomada group</taxon>
        <taxon>Methanobacteria</taxon>
        <taxon>Methanobacteriales</taxon>
        <taxon>Methanobacteriaceae</taxon>
        <taxon>Methanobacterium</taxon>
    </lineage>
</organism>
<dbReference type="GO" id="GO:0046872">
    <property type="term" value="F:metal ion binding"/>
    <property type="evidence" value="ECO:0007669"/>
    <property type="project" value="InterPro"/>
</dbReference>
<dbReference type="InterPro" id="IPR036866">
    <property type="entry name" value="RibonucZ/Hydroxyglut_hydro"/>
</dbReference>
<dbReference type="InterPro" id="IPR001279">
    <property type="entry name" value="Metallo-B-lactamas"/>
</dbReference>
<accession>A0A8T5UXU0</accession>
<dbReference type="SMART" id="SM00849">
    <property type="entry name" value="Lactamase_B"/>
    <property type="match status" value="1"/>
</dbReference>
<protein>
    <submittedName>
        <fullName evidence="2">FprA family A-type flavoprotein</fullName>
    </submittedName>
</protein>
<dbReference type="InterPro" id="IPR008254">
    <property type="entry name" value="Flavodoxin/NO_synth"/>
</dbReference>
<dbReference type="Proteomes" id="UP000825933">
    <property type="component" value="Unassembled WGS sequence"/>
</dbReference>
<dbReference type="RefSeq" id="WP_223791577.1">
    <property type="nucleotide sequence ID" value="NZ_JAIOUQ010000009.1"/>
</dbReference>
<dbReference type="GO" id="GO:0016491">
    <property type="term" value="F:oxidoreductase activity"/>
    <property type="evidence" value="ECO:0007669"/>
    <property type="project" value="InterPro"/>
</dbReference>
<keyword evidence="3" id="KW-1185">Reference proteome</keyword>
<comment type="caution">
    <text evidence="2">The sequence shown here is derived from an EMBL/GenBank/DDBJ whole genome shotgun (WGS) entry which is preliminary data.</text>
</comment>
<evidence type="ECO:0000313" key="2">
    <source>
        <dbReference type="EMBL" id="MBZ2165990.1"/>
    </source>
</evidence>
<name>A0A8T5UXU0_9EURY</name>
<sequence length="394" mass="44574">MTYNLIKEQVYSVGAIDWDRRIFDELINIPNGTSYNSFIVKGKDKTALIDTVDPTKTNELRDNLKKLDVDIDYIVINHAEQDHSGTIPKILKKYSDAIIVTNTKCKEFLSEFLPLTDANFRVVGDGDSLDLGGKTLEFIITPWVHWPDTMVTYLNENKILFSCDFFGSHLATSELFSNEDIYKLAKRYYAEIMMPFRTIITKNLEKLENLNIDIIAPSHGPLYKNPEFIMNAYKDWTSNNTKNEVIIPYISMHGSTKRMVEYLVDSLIDRGITVKPLNLTLTESGELALDLVDATTMVIASPTVLTGPHPSVVYATYLANALRPKLKLVSVMGSYGWGGRMLDLITGMIGNLKVEMISPLIIKGFPKEEDYKKIEAMANEIVSKHEELGIIEKR</sequence>
<proteinExistence type="predicted"/>
<dbReference type="InterPro" id="IPR016440">
    <property type="entry name" value="Rubredoxin-O_OxRdtase"/>
</dbReference>
<dbReference type="PROSITE" id="PS50902">
    <property type="entry name" value="FLAVODOXIN_LIKE"/>
    <property type="match status" value="1"/>
</dbReference>
<dbReference type="InterPro" id="IPR045761">
    <property type="entry name" value="ODP_dom"/>
</dbReference>
<dbReference type="PANTHER" id="PTHR43717">
    <property type="entry name" value="ANAEROBIC NITRIC OXIDE REDUCTASE FLAVORUBREDOXIN"/>
    <property type="match status" value="1"/>
</dbReference>
<dbReference type="EMBL" id="JAIOUQ010000009">
    <property type="protein sequence ID" value="MBZ2165990.1"/>
    <property type="molecule type" value="Genomic_DNA"/>
</dbReference>
<evidence type="ECO:0000313" key="3">
    <source>
        <dbReference type="Proteomes" id="UP000825933"/>
    </source>
</evidence>
<feature type="domain" description="Flavodoxin-like" evidence="1">
    <location>
        <begin position="245"/>
        <end position="382"/>
    </location>
</feature>
<gene>
    <name evidence="2" type="ORF">K8N75_08065</name>
</gene>
<dbReference type="SUPFAM" id="SSF56281">
    <property type="entry name" value="Metallo-hydrolase/oxidoreductase"/>
    <property type="match status" value="1"/>
</dbReference>
<dbReference type="Gene3D" id="3.60.15.10">
    <property type="entry name" value="Ribonuclease Z/Hydroxyacylglutathione hydrolase-like"/>
    <property type="match status" value="1"/>
</dbReference>
<dbReference type="SUPFAM" id="SSF52218">
    <property type="entry name" value="Flavoproteins"/>
    <property type="match status" value="1"/>
</dbReference>
<dbReference type="Pfam" id="PF19583">
    <property type="entry name" value="ODP"/>
    <property type="match status" value="1"/>
</dbReference>
<dbReference type="PANTHER" id="PTHR43717:SF1">
    <property type="entry name" value="ANAEROBIC NITRIC OXIDE REDUCTASE FLAVORUBREDOXIN"/>
    <property type="match status" value="1"/>
</dbReference>
<dbReference type="PIRSF" id="PIRSF005243">
    <property type="entry name" value="ROO"/>
    <property type="match status" value="1"/>
</dbReference>
<dbReference type="Gene3D" id="3.40.50.360">
    <property type="match status" value="1"/>
</dbReference>
<dbReference type="InterPro" id="IPR029039">
    <property type="entry name" value="Flavoprotein-like_sf"/>
</dbReference>
<dbReference type="GO" id="GO:0009055">
    <property type="term" value="F:electron transfer activity"/>
    <property type="evidence" value="ECO:0007669"/>
    <property type="project" value="InterPro"/>
</dbReference>
<dbReference type="CDD" id="cd07709">
    <property type="entry name" value="flavodiiron_proteins_MBL-fold"/>
    <property type="match status" value="1"/>
</dbReference>
<evidence type="ECO:0000259" key="1">
    <source>
        <dbReference type="PROSITE" id="PS50902"/>
    </source>
</evidence>
<dbReference type="AlphaFoldDB" id="A0A8T5UXU0"/>